<evidence type="ECO:0000313" key="4">
    <source>
        <dbReference type="Proteomes" id="UP001595843"/>
    </source>
</evidence>
<dbReference type="Proteomes" id="UP001595843">
    <property type="component" value="Unassembled WGS sequence"/>
</dbReference>
<comment type="caution">
    <text evidence="3">The sequence shown here is derived from an EMBL/GenBank/DDBJ whole genome shotgun (WGS) entry which is preliminary data.</text>
</comment>
<dbReference type="EMBL" id="JBHSAP010000007">
    <property type="protein sequence ID" value="MFC4075724.1"/>
    <property type="molecule type" value="Genomic_DNA"/>
</dbReference>
<dbReference type="InterPro" id="IPR043129">
    <property type="entry name" value="ATPase_NBD"/>
</dbReference>
<dbReference type="Gene3D" id="3.30.420.40">
    <property type="match status" value="1"/>
</dbReference>
<reference evidence="4" key="1">
    <citation type="journal article" date="2019" name="Int. J. Syst. Evol. Microbiol.">
        <title>The Global Catalogue of Microorganisms (GCM) 10K type strain sequencing project: providing services to taxonomists for standard genome sequencing and annotation.</title>
        <authorList>
            <consortium name="The Broad Institute Genomics Platform"/>
            <consortium name="The Broad Institute Genome Sequencing Center for Infectious Disease"/>
            <person name="Wu L."/>
            <person name="Ma J."/>
        </authorList>
    </citation>
    <scope>NUCLEOTIDE SEQUENCE [LARGE SCALE GENOMIC DNA]</scope>
    <source>
        <strain evidence="4">IBRC-M 10813</strain>
    </source>
</reference>
<protein>
    <submittedName>
        <fullName evidence="3">Hydantoinase/oxoprolinase N-terminal domain-containing protein</fullName>
    </submittedName>
</protein>
<dbReference type="PANTHER" id="PTHR11365:SF10">
    <property type="entry name" value="HYDANTOINASE_OXOPROLINASE"/>
    <property type="match status" value="1"/>
</dbReference>
<accession>A0ABV8JAY5</accession>
<sequence length="518" mass="54919">MRSFRIGVDVGGTHTDAVLLDDRLTCVYQVKVPTTEDVDGGIAAAVRRLMRESGVKPGRVKVAMLGTTHCTNAIVERKQLLRVGVIRIGAPATLSVPPMTGWPEDLKRAVGGQSFIVQGGREFDGRPIVPLDGEEIRAVCSQFQGVDAVAITGVFSPAMGEDEEKAAQIVKEELGRDFPLTLSHQLAGLGLLERENAAILNASLTGVIQSVVAGFRDALHGEDIRDARVFFGQNDGTLMTLESALHYPIRMIACGPTHSVRGAAHLAGVTEGLVVDVGGTTTDIGALTAGFPRESASPVEIGGIRTLFRMPDLLSIGIGGGTVLHRDQTASVRLGPDSVGSRLFDEGRCFGGRTWTLTDAAAVVGRVRWAPSPPPSREEHKFCEQAYAKMVAAIEEGIDRMKGRAGAVPVLLVGGGSALLPDRLQGVNQVIRPPHHDVANAIGAALGEVGGQIDTIVSIKEDRRDLLDELKEQAVALAVREGADSEKVRVVETEEVPLAYLPGRTVRVRIKAAGPLVS</sequence>
<dbReference type="InterPro" id="IPR045079">
    <property type="entry name" value="Oxoprolinase-like"/>
</dbReference>
<dbReference type="Pfam" id="PF01968">
    <property type="entry name" value="Hydantoinase_A"/>
    <property type="match status" value="1"/>
</dbReference>
<name>A0ABV8JAY5_9BACL</name>
<evidence type="ECO:0000259" key="2">
    <source>
        <dbReference type="Pfam" id="PF05378"/>
    </source>
</evidence>
<dbReference type="SUPFAM" id="SSF53067">
    <property type="entry name" value="Actin-like ATPase domain"/>
    <property type="match status" value="1"/>
</dbReference>
<dbReference type="InterPro" id="IPR002821">
    <property type="entry name" value="Hydantoinase_A"/>
</dbReference>
<proteinExistence type="predicted"/>
<organism evidence="3 4">
    <name type="scientific">Salinithrix halophila</name>
    <dbReference type="NCBI Taxonomy" id="1485204"/>
    <lineage>
        <taxon>Bacteria</taxon>
        <taxon>Bacillati</taxon>
        <taxon>Bacillota</taxon>
        <taxon>Bacilli</taxon>
        <taxon>Bacillales</taxon>
        <taxon>Thermoactinomycetaceae</taxon>
        <taxon>Salinithrix</taxon>
    </lineage>
</organism>
<evidence type="ECO:0000313" key="3">
    <source>
        <dbReference type="EMBL" id="MFC4075724.1"/>
    </source>
</evidence>
<gene>
    <name evidence="3" type="ORF">ACFOUO_02755</name>
</gene>
<feature type="domain" description="Hydantoinase/oxoprolinase N-terminal" evidence="2">
    <location>
        <begin position="5"/>
        <end position="173"/>
    </location>
</feature>
<feature type="domain" description="Hydantoinase A/oxoprolinase" evidence="1">
    <location>
        <begin position="194"/>
        <end position="390"/>
    </location>
</feature>
<dbReference type="RefSeq" id="WP_380701919.1">
    <property type="nucleotide sequence ID" value="NZ_JBHSAP010000007.1"/>
</dbReference>
<dbReference type="InterPro" id="IPR008040">
    <property type="entry name" value="Hydant_A_N"/>
</dbReference>
<dbReference type="Pfam" id="PF05378">
    <property type="entry name" value="Hydant_A_N"/>
    <property type="match status" value="1"/>
</dbReference>
<dbReference type="PANTHER" id="PTHR11365">
    <property type="entry name" value="5-OXOPROLINASE RELATED"/>
    <property type="match status" value="1"/>
</dbReference>
<keyword evidence="4" id="KW-1185">Reference proteome</keyword>
<evidence type="ECO:0000259" key="1">
    <source>
        <dbReference type="Pfam" id="PF01968"/>
    </source>
</evidence>